<dbReference type="Gene3D" id="2.40.70.10">
    <property type="entry name" value="Acid Proteases"/>
    <property type="match status" value="1"/>
</dbReference>
<dbReference type="EMBL" id="AVOT02031650">
    <property type="protein sequence ID" value="MBW0525220.1"/>
    <property type="molecule type" value="Genomic_DNA"/>
</dbReference>
<evidence type="ECO:0000313" key="5">
    <source>
        <dbReference type="EMBL" id="MBW0525220.1"/>
    </source>
</evidence>
<sequence>MQAFVGKEEYPVMALVDTGSELNIVTEDAAIKASLPNRKLNMILRGSGGNTKSLIALAEITQVLFPSGEEKEIHFFIAKGAVNTDLKRPFLADNNIGLDFSQKQGEVLSYQEADGRRLCMPICKPHTLGWQTGPPRGMELCSMGKINDWFSKVKFKEAEDKSKAKIKITFKSTKNKDYQKMKSIECNLDERLSIMDRGIENQPQEELEGDQEVETQKPEQEP</sequence>
<dbReference type="Pfam" id="PF13650">
    <property type="entry name" value="Asp_protease_2"/>
    <property type="match status" value="1"/>
</dbReference>
<proteinExistence type="predicted"/>
<dbReference type="InterPro" id="IPR001969">
    <property type="entry name" value="Aspartic_peptidase_AS"/>
</dbReference>
<dbReference type="AlphaFoldDB" id="A0A9Q3I3M1"/>
<comment type="caution">
    <text evidence="5">The sequence shown here is derived from an EMBL/GenBank/DDBJ whole genome shotgun (WGS) entry which is preliminary data.</text>
</comment>
<dbReference type="PROSITE" id="PS50175">
    <property type="entry name" value="ASP_PROT_RETROV"/>
    <property type="match status" value="1"/>
</dbReference>
<reference evidence="5" key="1">
    <citation type="submission" date="2021-03" db="EMBL/GenBank/DDBJ databases">
        <title>Draft genome sequence of rust myrtle Austropuccinia psidii MF-1, a brazilian biotype.</title>
        <authorList>
            <person name="Quecine M.C."/>
            <person name="Pachon D.M.R."/>
            <person name="Bonatelli M.L."/>
            <person name="Correr F.H."/>
            <person name="Franceschini L.M."/>
            <person name="Leite T.F."/>
            <person name="Margarido G.R.A."/>
            <person name="Almeida C.A."/>
            <person name="Ferrarezi J.A."/>
            <person name="Labate C.A."/>
        </authorList>
    </citation>
    <scope>NUCLEOTIDE SEQUENCE</scope>
    <source>
        <strain evidence="5">MF-1</strain>
    </source>
</reference>
<keyword evidence="1" id="KW-0645">Protease</keyword>
<evidence type="ECO:0000256" key="3">
    <source>
        <dbReference type="SAM" id="MobiDB-lite"/>
    </source>
</evidence>
<dbReference type="InterPro" id="IPR001995">
    <property type="entry name" value="Peptidase_A2_cat"/>
</dbReference>
<feature type="compositionally biased region" description="Acidic residues" evidence="3">
    <location>
        <begin position="203"/>
        <end position="213"/>
    </location>
</feature>
<evidence type="ECO:0000256" key="1">
    <source>
        <dbReference type="ARBA" id="ARBA00022750"/>
    </source>
</evidence>
<dbReference type="Proteomes" id="UP000765509">
    <property type="component" value="Unassembled WGS sequence"/>
</dbReference>
<gene>
    <name evidence="5" type="ORF">O181_064935</name>
</gene>
<keyword evidence="6" id="KW-1185">Reference proteome</keyword>
<dbReference type="GO" id="GO:0006508">
    <property type="term" value="P:proteolysis"/>
    <property type="evidence" value="ECO:0007669"/>
    <property type="project" value="InterPro"/>
</dbReference>
<accession>A0A9Q3I3M1</accession>
<name>A0A9Q3I3M1_9BASI</name>
<protein>
    <recommendedName>
        <fullName evidence="4">Peptidase A2 domain-containing protein</fullName>
    </recommendedName>
</protein>
<feature type="domain" description="Peptidase A2" evidence="4">
    <location>
        <begin position="12"/>
        <end position="52"/>
    </location>
</feature>
<evidence type="ECO:0000313" key="6">
    <source>
        <dbReference type="Proteomes" id="UP000765509"/>
    </source>
</evidence>
<dbReference type="PROSITE" id="PS00141">
    <property type="entry name" value="ASP_PROTEASE"/>
    <property type="match status" value="1"/>
</dbReference>
<dbReference type="GO" id="GO:0004190">
    <property type="term" value="F:aspartic-type endopeptidase activity"/>
    <property type="evidence" value="ECO:0007669"/>
    <property type="project" value="UniProtKB-KW"/>
</dbReference>
<feature type="region of interest" description="Disordered" evidence="3">
    <location>
        <begin position="195"/>
        <end position="222"/>
    </location>
</feature>
<dbReference type="InterPro" id="IPR021109">
    <property type="entry name" value="Peptidase_aspartic_dom_sf"/>
</dbReference>
<evidence type="ECO:0000256" key="2">
    <source>
        <dbReference type="ARBA" id="ARBA00022801"/>
    </source>
</evidence>
<dbReference type="OrthoDB" id="5535068at2759"/>
<evidence type="ECO:0000259" key="4">
    <source>
        <dbReference type="PROSITE" id="PS50175"/>
    </source>
</evidence>
<organism evidence="5 6">
    <name type="scientific">Austropuccinia psidii MF-1</name>
    <dbReference type="NCBI Taxonomy" id="1389203"/>
    <lineage>
        <taxon>Eukaryota</taxon>
        <taxon>Fungi</taxon>
        <taxon>Dikarya</taxon>
        <taxon>Basidiomycota</taxon>
        <taxon>Pucciniomycotina</taxon>
        <taxon>Pucciniomycetes</taxon>
        <taxon>Pucciniales</taxon>
        <taxon>Sphaerophragmiaceae</taxon>
        <taxon>Austropuccinia</taxon>
    </lineage>
</organism>
<keyword evidence="1" id="KW-0064">Aspartyl protease</keyword>
<keyword evidence="2" id="KW-0378">Hydrolase</keyword>